<comment type="caution">
    <text evidence="1">The sequence shown here is derived from an EMBL/GenBank/DDBJ whole genome shotgun (WGS) entry which is preliminary data.</text>
</comment>
<dbReference type="EMBL" id="DSRD01000449">
    <property type="protein sequence ID" value="HGW94019.1"/>
    <property type="molecule type" value="Genomic_DNA"/>
</dbReference>
<proteinExistence type="predicted"/>
<sequence length="170" mass="19170">MARIILNCSYNPPLKEFDSELHPCFVARGITWIRSFFAVDGSRSICEFEAPYAEIVRDACRQAGIPYEQVWKAEVWQGQESISFASSPTLIVSEIDCGQPLATEQWTALKDSACLYFQEPGFARLCSLISLDGRQAFCIFVAGNTEIVSQAHRQANIPFTRIWRSQLILP</sequence>
<protein>
    <submittedName>
        <fullName evidence="1">DUF4242 domain-containing protein</fullName>
    </submittedName>
</protein>
<dbReference type="Pfam" id="PF14026">
    <property type="entry name" value="SCO4226-like"/>
    <property type="match status" value="1"/>
</dbReference>
<organism evidence="1">
    <name type="scientific">Oscillatoriales cyanobacterium SpSt-402</name>
    <dbReference type="NCBI Taxonomy" id="2282168"/>
    <lineage>
        <taxon>Bacteria</taxon>
        <taxon>Bacillati</taxon>
        <taxon>Cyanobacteriota</taxon>
        <taxon>Cyanophyceae</taxon>
        <taxon>Oscillatoriophycideae</taxon>
        <taxon>Oscillatoriales</taxon>
    </lineage>
</organism>
<accession>A0A832H1Q7</accession>
<gene>
    <name evidence="1" type="ORF">ENR47_07030</name>
</gene>
<dbReference type="InterPro" id="IPR025336">
    <property type="entry name" value="SCO4226-like"/>
</dbReference>
<dbReference type="AlphaFoldDB" id="A0A832H1Q7"/>
<evidence type="ECO:0000313" key="1">
    <source>
        <dbReference type="EMBL" id="HGW94019.1"/>
    </source>
</evidence>
<reference evidence="1" key="1">
    <citation type="journal article" date="2020" name="mSystems">
        <title>Genome- and Community-Level Interaction Insights into Carbon Utilization and Element Cycling Functions of Hydrothermarchaeota in Hydrothermal Sediment.</title>
        <authorList>
            <person name="Zhou Z."/>
            <person name="Liu Y."/>
            <person name="Xu W."/>
            <person name="Pan J."/>
            <person name="Luo Z.H."/>
            <person name="Li M."/>
        </authorList>
    </citation>
    <scope>NUCLEOTIDE SEQUENCE [LARGE SCALE GENOMIC DNA]</scope>
    <source>
        <strain evidence="1">SpSt-402</strain>
    </source>
</reference>
<name>A0A832H1Q7_9CYAN</name>